<feature type="domain" description="FAD-binding" evidence="3">
    <location>
        <begin position="2"/>
        <end position="170"/>
    </location>
</feature>
<dbReference type="InterPro" id="IPR002938">
    <property type="entry name" value="FAD-bd"/>
</dbReference>
<gene>
    <name evidence="4" type="ORF">SAMN05421844_11349</name>
</gene>
<protein>
    <submittedName>
        <fullName evidence="4">2-polyprenyl-6-methoxyphenol hydroxylase</fullName>
    </submittedName>
</protein>
<dbReference type="Proteomes" id="UP000199468">
    <property type="component" value="Unassembled WGS sequence"/>
</dbReference>
<organism evidence="4 5">
    <name type="scientific">Bosea robiniae</name>
    <dbReference type="NCBI Taxonomy" id="1036780"/>
    <lineage>
        <taxon>Bacteria</taxon>
        <taxon>Pseudomonadati</taxon>
        <taxon>Pseudomonadota</taxon>
        <taxon>Alphaproteobacteria</taxon>
        <taxon>Hyphomicrobiales</taxon>
        <taxon>Boseaceae</taxon>
        <taxon>Bosea</taxon>
    </lineage>
</organism>
<dbReference type="SUPFAM" id="SSF51905">
    <property type="entry name" value="FAD/NAD(P)-binding domain"/>
    <property type="match status" value="1"/>
</dbReference>
<accession>A0ABY0P9B3</accession>
<dbReference type="PANTHER" id="PTHR13789">
    <property type="entry name" value="MONOOXYGENASE"/>
    <property type="match status" value="1"/>
</dbReference>
<evidence type="ECO:0000313" key="5">
    <source>
        <dbReference type="Proteomes" id="UP000199468"/>
    </source>
</evidence>
<proteinExistence type="predicted"/>
<dbReference type="NCBIfam" id="NF005720">
    <property type="entry name" value="PRK07538.1"/>
    <property type="match status" value="1"/>
</dbReference>
<dbReference type="RefSeq" id="WP_091862729.1">
    <property type="nucleotide sequence ID" value="NZ_FNBZ01000013.1"/>
</dbReference>
<keyword evidence="2" id="KW-0503">Monooxygenase</keyword>
<dbReference type="SUPFAM" id="SSF54373">
    <property type="entry name" value="FAD-linked reductases, C-terminal domain"/>
    <property type="match status" value="1"/>
</dbReference>
<evidence type="ECO:0000256" key="1">
    <source>
        <dbReference type="ARBA" id="ARBA00023002"/>
    </source>
</evidence>
<feature type="domain" description="FAD-binding" evidence="3">
    <location>
        <begin position="294"/>
        <end position="358"/>
    </location>
</feature>
<comment type="caution">
    <text evidence="4">The sequence shown here is derived from an EMBL/GenBank/DDBJ whole genome shotgun (WGS) entry which is preliminary data.</text>
</comment>
<dbReference type="Gene3D" id="3.50.50.60">
    <property type="entry name" value="FAD/NAD(P)-binding domain"/>
    <property type="match status" value="1"/>
</dbReference>
<sequence>MRVIIVGGGIGGLTLALMLHARGVGATVYEQSSEIREVGVGINTLPHAIRELADLGLLPVLDEAGIRTRELHYMNRFGQTVWSEPRGLHAGAPVPQFSIHRGRLQCVIRDAVVERLGEDAIRTGRRLQGFIQDEGGVTAHFSDTRFGEAGETARGDILVGADGIHSAVRGHYFPNQGPPRWQGVQMWRGACDWPVFLDGESMIIAGGMAGKLVLYPIGKGRTPQTRLTNWVVNIRTGDPEKPPPKEAWSKPGRLEDVLPFARRFSVPEVDILAMVRATSTFWEYPMCDRDPLPRWTHGRVTLLGDAAHPMYPVGSNGASQAVLDARCLADWLAKAEHPRQALAAYEAERLPATAEVVAMNRVGGPERVIDAVEALAPQGFEHIDQVLDHTAREQIVKGYAGKAGFSAEQLARKKG</sequence>
<dbReference type="InterPro" id="IPR050493">
    <property type="entry name" value="FAD-dep_Monooxygenase_BioMet"/>
</dbReference>
<reference evidence="4 5" key="1">
    <citation type="submission" date="2016-10" db="EMBL/GenBank/DDBJ databases">
        <authorList>
            <person name="Varghese N."/>
            <person name="Submissions S."/>
        </authorList>
    </citation>
    <scope>NUCLEOTIDE SEQUENCE [LARGE SCALE GENOMIC DNA]</scope>
    <source>
        <strain evidence="4 5">DSM 26672</strain>
    </source>
</reference>
<keyword evidence="5" id="KW-1185">Reference proteome</keyword>
<dbReference type="Pfam" id="PF01494">
    <property type="entry name" value="FAD_binding_3"/>
    <property type="match status" value="2"/>
</dbReference>
<keyword evidence="1" id="KW-0560">Oxidoreductase</keyword>
<dbReference type="InterPro" id="IPR036188">
    <property type="entry name" value="FAD/NAD-bd_sf"/>
</dbReference>
<evidence type="ECO:0000313" key="4">
    <source>
        <dbReference type="EMBL" id="SDH74098.1"/>
    </source>
</evidence>
<name>A0ABY0P9B3_9HYPH</name>
<dbReference type="PANTHER" id="PTHR13789:SF268">
    <property type="entry name" value="5-METHYLPHENAZINE-1-CARBOXYLATE 1-MONOOXYGENASE"/>
    <property type="match status" value="1"/>
</dbReference>
<dbReference type="Gene3D" id="3.30.9.30">
    <property type="match status" value="1"/>
</dbReference>
<evidence type="ECO:0000256" key="2">
    <source>
        <dbReference type="ARBA" id="ARBA00023033"/>
    </source>
</evidence>
<dbReference type="PRINTS" id="PR00420">
    <property type="entry name" value="RNGMNOXGNASE"/>
</dbReference>
<dbReference type="EMBL" id="FNBZ01000013">
    <property type="protein sequence ID" value="SDH74098.1"/>
    <property type="molecule type" value="Genomic_DNA"/>
</dbReference>
<evidence type="ECO:0000259" key="3">
    <source>
        <dbReference type="Pfam" id="PF01494"/>
    </source>
</evidence>